<dbReference type="EMBL" id="CAMXCT020000574">
    <property type="protein sequence ID" value="CAL1134041.1"/>
    <property type="molecule type" value="Genomic_DNA"/>
</dbReference>
<feature type="region of interest" description="Disordered" evidence="1">
    <location>
        <begin position="59"/>
        <end position="97"/>
    </location>
</feature>
<keyword evidence="3" id="KW-0418">Kinase</keyword>
<keyword evidence="4" id="KW-1185">Reference proteome</keyword>
<dbReference type="OrthoDB" id="337735at2759"/>
<dbReference type="GO" id="GO:0016301">
    <property type="term" value="F:kinase activity"/>
    <property type="evidence" value="ECO:0007669"/>
    <property type="project" value="UniProtKB-KW"/>
</dbReference>
<dbReference type="AlphaFoldDB" id="A0A9P1BYM1"/>
<protein>
    <submittedName>
        <fullName evidence="3">cGMP-dependent protein kinase</fullName>
    </submittedName>
</protein>
<evidence type="ECO:0000313" key="4">
    <source>
        <dbReference type="Proteomes" id="UP001152797"/>
    </source>
</evidence>
<reference evidence="2" key="1">
    <citation type="submission" date="2022-10" db="EMBL/GenBank/DDBJ databases">
        <authorList>
            <person name="Chen Y."/>
            <person name="Dougan E. K."/>
            <person name="Chan C."/>
            <person name="Rhodes N."/>
            <person name="Thang M."/>
        </authorList>
    </citation>
    <scope>NUCLEOTIDE SEQUENCE</scope>
</reference>
<keyword evidence="3" id="KW-0808">Transferase</keyword>
<dbReference type="Gene3D" id="1.10.472.10">
    <property type="entry name" value="Cyclin-like"/>
    <property type="match status" value="1"/>
</dbReference>
<sequence length="250" mass="27640">MLPVEPRLKPLGATILHYADGADTKVEFKRCHSYSGYIPYGLSDADAKSDCSVEDADPCDVVWPGTDEEHEAPVRPPAAASGSSGSQEPVNVQRERDRATMGEKVIVGFGRALRKAVRDTDSTTAGHSFFDSGGKNMDLDDFIWGLHQRAGAPPVSFVYAFVYICRMSESQMEELNPRTVHHLLLAAVTIAAKMQQPQSFDVNLYAQAGHVTCEQLQLLEAKFLELLQWNVDVCHKSFRRIFRLLSQAAA</sequence>
<dbReference type="Proteomes" id="UP001152797">
    <property type="component" value="Unassembled WGS sequence"/>
</dbReference>
<dbReference type="PANTHER" id="PTHR15615:SF108">
    <property type="entry name" value="PROTEIN CNPPD1"/>
    <property type="match status" value="1"/>
</dbReference>
<proteinExistence type="predicted"/>
<dbReference type="Pfam" id="PF08613">
    <property type="entry name" value="Cyclin"/>
    <property type="match status" value="1"/>
</dbReference>
<dbReference type="InterPro" id="IPR036915">
    <property type="entry name" value="Cyclin-like_sf"/>
</dbReference>
<reference evidence="3 4" key="2">
    <citation type="submission" date="2024-05" db="EMBL/GenBank/DDBJ databases">
        <authorList>
            <person name="Chen Y."/>
            <person name="Shah S."/>
            <person name="Dougan E. K."/>
            <person name="Thang M."/>
            <person name="Chan C."/>
        </authorList>
    </citation>
    <scope>NUCLEOTIDE SEQUENCE [LARGE SCALE GENOMIC DNA]</scope>
</reference>
<evidence type="ECO:0000256" key="1">
    <source>
        <dbReference type="SAM" id="MobiDB-lite"/>
    </source>
</evidence>
<gene>
    <name evidence="2" type="ORF">C1SCF055_LOCUS8527</name>
</gene>
<dbReference type="EMBL" id="CAMXCT030000574">
    <property type="protein sequence ID" value="CAL4767978.1"/>
    <property type="molecule type" value="Genomic_DNA"/>
</dbReference>
<evidence type="ECO:0000313" key="2">
    <source>
        <dbReference type="EMBL" id="CAI3980666.1"/>
    </source>
</evidence>
<dbReference type="EMBL" id="CAMXCT010000574">
    <property type="protein sequence ID" value="CAI3980666.1"/>
    <property type="molecule type" value="Genomic_DNA"/>
</dbReference>
<accession>A0A9P1BYM1</accession>
<name>A0A9P1BYM1_9DINO</name>
<dbReference type="InterPro" id="IPR013922">
    <property type="entry name" value="Cyclin_PHO80-like"/>
</dbReference>
<dbReference type="SUPFAM" id="SSF47954">
    <property type="entry name" value="Cyclin-like"/>
    <property type="match status" value="1"/>
</dbReference>
<dbReference type="GO" id="GO:0019901">
    <property type="term" value="F:protein kinase binding"/>
    <property type="evidence" value="ECO:0007669"/>
    <property type="project" value="InterPro"/>
</dbReference>
<dbReference type="PANTHER" id="PTHR15615">
    <property type="match status" value="1"/>
</dbReference>
<evidence type="ECO:0000313" key="3">
    <source>
        <dbReference type="EMBL" id="CAL4767978.1"/>
    </source>
</evidence>
<organism evidence="2">
    <name type="scientific">Cladocopium goreaui</name>
    <dbReference type="NCBI Taxonomy" id="2562237"/>
    <lineage>
        <taxon>Eukaryota</taxon>
        <taxon>Sar</taxon>
        <taxon>Alveolata</taxon>
        <taxon>Dinophyceae</taxon>
        <taxon>Suessiales</taxon>
        <taxon>Symbiodiniaceae</taxon>
        <taxon>Cladocopium</taxon>
    </lineage>
</organism>
<comment type="caution">
    <text evidence="2">The sequence shown here is derived from an EMBL/GenBank/DDBJ whole genome shotgun (WGS) entry which is preliminary data.</text>
</comment>